<feature type="region of interest" description="Disordered" evidence="3">
    <location>
        <begin position="1"/>
        <end position="38"/>
    </location>
</feature>
<dbReference type="Proteomes" id="UP000246740">
    <property type="component" value="Unassembled WGS sequence"/>
</dbReference>
<keyword evidence="1" id="KW-0489">Methyltransferase</keyword>
<dbReference type="GO" id="GO:0000049">
    <property type="term" value="F:tRNA binding"/>
    <property type="evidence" value="ECO:0007669"/>
    <property type="project" value="TreeGrafter"/>
</dbReference>
<dbReference type="GO" id="GO:0106335">
    <property type="term" value="F:tRNA (5-carboxymethyluridine(34)-5-O)-methyltransferase activity"/>
    <property type="evidence" value="ECO:0007669"/>
    <property type="project" value="TreeGrafter"/>
</dbReference>
<dbReference type="GO" id="GO:0016592">
    <property type="term" value="C:mediator complex"/>
    <property type="evidence" value="ECO:0007669"/>
    <property type="project" value="InterPro"/>
</dbReference>
<dbReference type="SUPFAM" id="SSF53335">
    <property type="entry name" value="S-adenosyl-L-methionine-dependent methyltransferases"/>
    <property type="match status" value="1"/>
</dbReference>
<dbReference type="GO" id="GO:0003712">
    <property type="term" value="F:transcription coregulator activity"/>
    <property type="evidence" value="ECO:0007669"/>
    <property type="project" value="InterPro"/>
</dbReference>
<keyword evidence="5" id="KW-1185">Reference proteome</keyword>
<dbReference type="OrthoDB" id="271595at2759"/>
<gene>
    <name evidence="4" type="ORF">BCV70DRAFT_177633</name>
</gene>
<feature type="region of interest" description="Disordered" evidence="3">
    <location>
        <begin position="1072"/>
        <end position="1093"/>
    </location>
</feature>
<dbReference type="InParanoid" id="A0A317XKZ5"/>
<dbReference type="PANTHER" id="PTHR13069">
    <property type="entry name" value="ALKYLATED DNA REPAIR PROTEIN ALKB HOMOLOG 8"/>
    <property type="match status" value="1"/>
</dbReference>
<dbReference type="InterPro" id="IPR029063">
    <property type="entry name" value="SAM-dependent_MTases_sf"/>
</dbReference>
<evidence type="ECO:0000313" key="5">
    <source>
        <dbReference type="Proteomes" id="UP000246740"/>
    </source>
</evidence>
<accession>A0A317XKZ5</accession>
<dbReference type="PANTHER" id="PTHR13069:SF21">
    <property type="entry name" value="ALKYLATED DNA REPAIR PROTEIN ALKB HOMOLOG 8"/>
    <property type="match status" value="1"/>
</dbReference>
<dbReference type="InterPro" id="IPR051422">
    <property type="entry name" value="AlkB_tRNA_MeTrf/Diox"/>
</dbReference>
<dbReference type="GO" id="GO:0005737">
    <property type="term" value="C:cytoplasm"/>
    <property type="evidence" value="ECO:0007669"/>
    <property type="project" value="TreeGrafter"/>
</dbReference>
<dbReference type="EMBL" id="KZ819196">
    <property type="protein sequence ID" value="PWY98974.1"/>
    <property type="molecule type" value="Genomic_DNA"/>
</dbReference>
<dbReference type="Gene3D" id="3.40.50.150">
    <property type="entry name" value="Vaccinia Virus protein VP39"/>
    <property type="match status" value="1"/>
</dbReference>
<organism evidence="4 5">
    <name type="scientific">Testicularia cyperi</name>
    <dbReference type="NCBI Taxonomy" id="1882483"/>
    <lineage>
        <taxon>Eukaryota</taxon>
        <taxon>Fungi</taxon>
        <taxon>Dikarya</taxon>
        <taxon>Basidiomycota</taxon>
        <taxon>Ustilaginomycotina</taxon>
        <taxon>Ustilaginomycetes</taxon>
        <taxon>Ustilaginales</taxon>
        <taxon>Anthracoideaceae</taxon>
        <taxon>Testicularia</taxon>
    </lineage>
</organism>
<reference evidence="4 5" key="1">
    <citation type="journal article" date="2018" name="Mol. Biol. Evol.">
        <title>Broad Genomic Sampling Reveals a Smut Pathogenic Ancestry of the Fungal Clade Ustilaginomycotina.</title>
        <authorList>
            <person name="Kijpornyongpan T."/>
            <person name="Mondo S.J."/>
            <person name="Barry K."/>
            <person name="Sandor L."/>
            <person name="Lee J."/>
            <person name="Lipzen A."/>
            <person name="Pangilinan J."/>
            <person name="LaButti K."/>
            <person name="Hainaut M."/>
            <person name="Henrissat B."/>
            <person name="Grigoriev I.V."/>
            <person name="Spatafora J.W."/>
            <person name="Aime M.C."/>
        </authorList>
    </citation>
    <scope>NUCLEOTIDE SEQUENCE [LARGE SCALE GENOMIC DNA]</scope>
    <source>
        <strain evidence="4 5">MCA 3645</strain>
    </source>
</reference>
<name>A0A317XKZ5_9BASI</name>
<proteinExistence type="predicted"/>
<dbReference type="GO" id="GO:0030488">
    <property type="term" value="P:tRNA methylation"/>
    <property type="evidence" value="ECO:0007669"/>
    <property type="project" value="TreeGrafter"/>
</dbReference>
<feature type="compositionally biased region" description="Basic residues" evidence="3">
    <location>
        <begin position="1113"/>
        <end position="1124"/>
    </location>
</feature>
<keyword evidence="2" id="KW-0808">Transferase</keyword>
<protein>
    <submittedName>
        <fullName evidence="4">Uncharacterized protein</fullName>
    </submittedName>
</protein>
<evidence type="ECO:0000256" key="3">
    <source>
        <dbReference type="SAM" id="MobiDB-lite"/>
    </source>
</evidence>
<evidence type="ECO:0000256" key="1">
    <source>
        <dbReference type="ARBA" id="ARBA00022603"/>
    </source>
</evidence>
<evidence type="ECO:0000313" key="4">
    <source>
        <dbReference type="EMBL" id="PWY98974.1"/>
    </source>
</evidence>
<dbReference type="STRING" id="1882483.A0A317XKZ5"/>
<feature type="region of interest" description="Disordered" evidence="3">
    <location>
        <begin position="68"/>
        <end position="89"/>
    </location>
</feature>
<feature type="region of interest" description="Disordered" evidence="3">
    <location>
        <begin position="1110"/>
        <end position="1141"/>
    </location>
</feature>
<dbReference type="GO" id="GO:0002098">
    <property type="term" value="P:tRNA wobble uridine modification"/>
    <property type="evidence" value="ECO:0007669"/>
    <property type="project" value="TreeGrafter"/>
</dbReference>
<dbReference type="AlphaFoldDB" id="A0A317XKZ5"/>
<sequence>MGSQAGVEAIAPAEATNSSAPFDDSPSDADKPAQPIFAGLNSARSSLRSQSQAASQLHLLHSSTQRLYSGPAAQDGDSTNSSTSSSLNRDQYRQLIAQLRRSITHFAESSPAVQLTSGLASSIDGDPAIRNAIRRYISLLRETSGHTVALTHSIEPLQPDRTSRQKEKRRQLQQPLPLIQHMGVIRAGQNGKRPRQDLSQAIAAMGAICSMLEKLAQELGLEAFSEPVETVAAPSDAKTHSHTHTLTLGAKILVIDVEFKLAQTSSSHETPVFEPRCRLKLSYATDSDPSAPHTPRDPALGLILERDIQSIADCLFDDTSDESNASEEIATSFKRLSSNLAELISIDELCARAQPTADTEAATATAASTPSQPVDLFAIMQKLGSAVVEVASAEAKSASSETLLLEQGHGISLLHGSYPFLRTKFAHDDLTGQDYTLSLAIEPLGLPPSATSTTEKVPTPSFPLSADAAEALQRVASSTDHSRQLGFLPAPVSSASRDATKAVPLQVVAKLDPPVVVTRPTAAKLAAICRLPQKAGGGGSGTGTSATGDAASSTATWFEDVLASSWADRDTKVARTYQPRCTFSLSQTAESVRDSSSQGLVIDSLPFLHMTGHSTDDASPSNSFVSRLFAAIEILRDEVRLTELMHAAVGQDLPSSQTNTQQAEEPTLDDLLNADDASTSKAPSQIPVVLSFRHATIQSEKDGGERLMLELAFRTSVEGLTSYVLFGANLRPTSAVEPSWLLAAQATLVADGASSKTANLASDSTVTTAIARQIQGIDSLEKVVFALTQWAEQELNVRLQVPPVLDQEQREAFDPLAYEQENVHAVYETIAPHFSSTRYKPWPLIPAFLGTIPSGSVGADLGCGNGKYLPLRSALRSRSAAGCGDHVKVDSSLLTIGVDRSSNLVRLARGNIGSAGFDRAPNKQIGSPDSAAEASEHLKHCNEVAVGDALQSSLRTGVFDYAISIATIHHFSTWERRRASVQELIRIIAPVKQSEPIEPTTGETTDSDARLRNGHGPGRFMIFVWALEQKDEGKRQFEAQNPNTLKSVPTIQDPNKQKAAERLVSYSGLTATTVDASEGEEGTGADNQNDKAKVTDDQDVLVPWVLTTAAKNSKPKKERKKKDRAVKAITNDAPRHSNSGDVESGVAALALDEQAESATRTGHETAPEPPVYNRYYHVFRSGELEALVADAGKTMGAVHRNPASGQLEHIEVVREASGWERGNWWGVWRVQWRHDPGV</sequence>
<dbReference type="GO" id="GO:0045944">
    <property type="term" value="P:positive regulation of transcription by RNA polymerase II"/>
    <property type="evidence" value="ECO:0007669"/>
    <property type="project" value="UniProtKB-ARBA"/>
</dbReference>
<evidence type="ECO:0000256" key="2">
    <source>
        <dbReference type="ARBA" id="ARBA00022679"/>
    </source>
</evidence>